<dbReference type="AlphaFoldDB" id="A0A1U7IJH2"/>
<evidence type="ECO:0008006" key="3">
    <source>
        <dbReference type="Google" id="ProtNLM"/>
    </source>
</evidence>
<evidence type="ECO:0000313" key="2">
    <source>
        <dbReference type="Proteomes" id="UP000185860"/>
    </source>
</evidence>
<protein>
    <recommendedName>
        <fullName evidence="3">DUF1822 domain-containing protein</fullName>
    </recommendedName>
</protein>
<dbReference type="OrthoDB" id="512705at2"/>
<comment type="caution">
    <text evidence="1">The sequence shown here is derived from an EMBL/GenBank/DDBJ whole genome shotgun (WGS) entry which is preliminary data.</text>
</comment>
<reference evidence="1 2" key="1">
    <citation type="submission" date="2016-11" db="EMBL/GenBank/DDBJ databases">
        <title>Draft Genome Sequences of Nine Cyanobacterial Strains from Diverse Habitats.</title>
        <authorList>
            <person name="Zhu T."/>
            <person name="Hou S."/>
            <person name="Lu X."/>
            <person name="Hess W.R."/>
        </authorList>
    </citation>
    <scope>NUCLEOTIDE SEQUENCE [LARGE SCALE GENOMIC DNA]</scope>
    <source>
        <strain evidence="1 2">IAM M-71</strain>
    </source>
</reference>
<dbReference type="STRING" id="454136.NIES2119_13955"/>
<dbReference type="RefSeq" id="WP_073594097.1">
    <property type="nucleotide sequence ID" value="NZ_MRCE01000012.1"/>
</dbReference>
<dbReference type="EMBL" id="MRCE01000012">
    <property type="protein sequence ID" value="OKH37348.1"/>
    <property type="molecule type" value="Genomic_DNA"/>
</dbReference>
<evidence type="ECO:0000313" key="1">
    <source>
        <dbReference type="EMBL" id="OKH37348.1"/>
    </source>
</evidence>
<dbReference type="Proteomes" id="UP000185860">
    <property type="component" value="Unassembled WGS sequence"/>
</dbReference>
<proteinExistence type="predicted"/>
<sequence>MIPSIKHILENAIPLPITTASMQIAQQFANQQLTPEKQTQVYLNTLAIGAVNDYMQMMDISVDLKDSDSWNSAIRLYADVADLTLTGLGKLECRPVKVDDLQKLTYYLPPEVPEDRIGVVVVAIDDGDRQATLLGFAKTVTTGNLPISQLQTLDDLLVYLEYLTVSQSQIPNPKSQIQLSQWLQNTFVAGWQSVETLLNLESGNSLEFGWRKQPSEKTTIKGAKLIDLGVQLGHQCVALLVAISPETDERVKIRVQLHPGSGETYLPANLKLILLDETGEIIQEIPSRSFDNFIQLPHFIGSVGEQFGIQISLETFTLKEDFII</sequence>
<dbReference type="Pfam" id="PF08852">
    <property type="entry name" value="DUF1822"/>
    <property type="match status" value="1"/>
</dbReference>
<gene>
    <name evidence="1" type="ORF">NIES2119_13955</name>
</gene>
<organism evidence="1 2">
    <name type="scientific">[Phormidium ambiguum] IAM M-71</name>
    <dbReference type="NCBI Taxonomy" id="454136"/>
    <lineage>
        <taxon>Bacteria</taxon>
        <taxon>Bacillati</taxon>
        <taxon>Cyanobacteriota</taxon>
        <taxon>Cyanophyceae</taxon>
        <taxon>Oscillatoriophycideae</taxon>
        <taxon>Aerosakkonematales</taxon>
        <taxon>Aerosakkonemataceae</taxon>
        <taxon>Floridanema</taxon>
    </lineage>
</organism>
<accession>A0A1U7IJH2</accession>
<dbReference type="InterPro" id="IPR014951">
    <property type="entry name" value="DUF1822"/>
</dbReference>
<name>A0A1U7IJH2_9CYAN</name>